<proteinExistence type="predicted"/>
<gene>
    <name evidence="1" type="ORF">GKQ77_15245</name>
</gene>
<protein>
    <submittedName>
        <fullName evidence="1">GNAT family N-acetyltransferase</fullName>
    </submittedName>
</protein>
<reference evidence="1 2" key="1">
    <citation type="submission" date="2019-11" db="EMBL/GenBank/DDBJ databases">
        <authorList>
            <person name="Ay H."/>
        </authorList>
    </citation>
    <scope>NUCLEOTIDE SEQUENCE [LARGE SCALE GENOMIC DNA]</scope>
    <source>
        <strain evidence="1 2">BG9H</strain>
    </source>
</reference>
<evidence type="ECO:0000313" key="2">
    <source>
        <dbReference type="Proteomes" id="UP001197114"/>
    </source>
</evidence>
<sequence>MPQLAPPTALVHRSYIAAMEEFRAEGRGGQDDDTTLGRTLRDYGEKWHDPVVFERYVAEVDAAAYPAAPHSVPV</sequence>
<feature type="non-terminal residue" evidence="1">
    <location>
        <position position="74"/>
    </location>
</feature>
<dbReference type="Proteomes" id="UP001197114">
    <property type="component" value="Unassembled WGS sequence"/>
</dbReference>
<organism evidence="1 2">
    <name type="scientific">Streptomyces anatolicus</name>
    <dbReference type="NCBI Taxonomy" id="2675858"/>
    <lineage>
        <taxon>Bacteria</taxon>
        <taxon>Bacillati</taxon>
        <taxon>Actinomycetota</taxon>
        <taxon>Actinomycetes</taxon>
        <taxon>Kitasatosporales</taxon>
        <taxon>Streptomycetaceae</taxon>
        <taxon>Streptomyces</taxon>
    </lineage>
</organism>
<comment type="caution">
    <text evidence="1">The sequence shown here is derived from an EMBL/GenBank/DDBJ whole genome shotgun (WGS) entry which is preliminary data.</text>
</comment>
<dbReference type="EMBL" id="WMBF01000142">
    <property type="protein sequence ID" value="MBW5422905.1"/>
    <property type="molecule type" value="Genomic_DNA"/>
</dbReference>
<name>A0ABS6YNA9_9ACTN</name>
<keyword evidence="2" id="KW-1185">Reference proteome</keyword>
<evidence type="ECO:0000313" key="1">
    <source>
        <dbReference type="EMBL" id="MBW5422905.1"/>
    </source>
</evidence>
<accession>A0ABS6YNA9</accession>